<dbReference type="RefSeq" id="WP_255132972.1">
    <property type="nucleotide sequence ID" value="NZ_JANDBC010000001.1"/>
</dbReference>
<dbReference type="Proteomes" id="UP001139125">
    <property type="component" value="Unassembled WGS sequence"/>
</dbReference>
<dbReference type="PANTHER" id="PTHR43333">
    <property type="entry name" value="2-HACID_DH_C DOMAIN-CONTAINING PROTEIN"/>
    <property type="match status" value="1"/>
</dbReference>
<sequence length="309" mass="34881">MSLLLVAKNRDFTSLKKALLEKDPNVDVEIWPRVENKERVQFAVCWNHPKHVLDSYPNLRAVSSLGAGVNHLLNDEDLSADVNICRLITSSLKDQMAEYIMNAITNFRLHTITYADQRKIAKWEPQSSIPKKYAAIGIMGMGEMGSDVATLLLQQGYIVNSWSRSKKDLQGLQSFAGNEELDDFLGQTKILVNLLPLTDETEGILDLEVFKKLQKPGYLINVGRGSHLVEEDLIYALDTNHLEGACLDVFETEPLPENHPFWNRENIMITPHIAAITPAKEAAEVIIENYKRALSGMDLLYEVDRDKGY</sequence>
<dbReference type="EMBL" id="JANDBC010000001">
    <property type="protein sequence ID" value="MCP9290678.1"/>
    <property type="molecule type" value="Genomic_DNA"/>
</dbReference>
<evidence type="ECO:0000259" key="3">
    <source>
        <dbReference type="Pfam" id="PF02826"/>
    </source>
</evidence>
<comment type="caution">
    <text evidence="4">The sequence shown here is derived from an EMBL/GenBank/DDBJ whole genome shotgun (WGS) entry which is preliminary data.</text>
</comment>
<keyword evidence="1" id="KW-0560">Oxidoreductase</keyword>
<dbReference type="AlphaFoldDB" id="A0A9X2L1N1"/>
<protein>
    <submittedName>
        <fullName evidence="4">Glyoxylate/hydroxypyruvate reductase A</fullName>
    </submittedName>
</protein>
<dbReference type="Pfam" id="PF02826">
    <property type="entry name" value="2-Hacid_dh_C"/>
    <property type="match status" value="1"/>
</dbReference>
<keyword evidence="2" id="KW-0520">NAD</keyword>
<organism evidence="4 5">
    <name type="scientific">Gracilimonas sediminicola</name>
    <dbReference type="NCBI Taxonomy" id="2952158"/>
    <lineage>
        <taxon>Bacteria</taxon>
        <taxon>Pseudomonadati</taxon>
        <taxon>Balneolota</taxon>
        <taxon>Balneolia</taxon>
        <taxon>Balneolales</taxon>
        <taxon>Balneolaceae</taxon>
        <taxon>Gracilimonas</taxon>
    </lineage>
</organism>
<evidence type="ECO:0000256" key="1">
    <source>
        <dbReference type="ARBA" id="ARBA00023002"/>
    </source>
</evidence>
<evidence type="ECO:0000256" key="2">
    <source>
        <dbReference type="ARBA" id="ARBA00023027"/>
    </source>
</evidence>
<dbReference type="InterPro" id="IPR006140">
    <property type="entry name" value="D-isomer_DH_NAD-bd"/>
</dbReference>
<reference evidence="4" key="1">
    <citation type="submission" date="2022-06" db="EMBL/GenBank/DDBJ databases">
        <title>Gracilimonas sp. CAU 1638 isolated from sea sediment.</title>
        <authorList>
            <person name="Kim W."/>
        </authorList>
    </citation>
    <scope>NUCLEOTIDE SEQUENCE</scope>
    <source>
        <strain evidence="4">CAU 1638</strain>
    </source>
</reference>
<keyword evidence="5" id="KW-1185">Reference proteome</keyword>
<proteinExistence type="predicted"/>
<dbReference type="SUPFAM" id="SSF51735">
    <property type="entry name" value="NAD(P)-binding Rossmann-fold domains"/>
    <property type="match status" value="1"/>
</dbReference>
<dbReference type="CDD" id="cd12164">
    <property type="entry name" value="GDH_like_2"/>
    <property type="match status" value="1"/>
</dbReference>
<gene>
    <name evidence="4" type="ORF">NM125_03655</name>
</gene>
<dbReference type="InterPro" id="IPR036291">
    <property type="entry name" value="NAD(P)-bd_dom_sf"/>
</dbReference>
<name>A0A9X2L1N1_9BACT</name>
<dbReference type="Gene3D" id="3.40.50.720">
    <property type="entry name" value="NAD(P)-binding Rossmann-like Domain"/>
    <property type="match status" value="2"/>
</dbReference>
<dbReference type="GO" id="GO:0051287">
    <property type="term" value="F:NAD binding"/>
    <property type="evidence" value="ECO:0007669"/>
    <property type="project" value="InterPro"/>
</dbReference>
<dbReference type="PANTHER" id="PTHR43333:SF1">
    <property type="entry name" value="D-ISOMER SPECIFIC 2-HYDROXYACID DEHYDROGENASE NAD-BINDING DOMAIN-CONTAINING PROTEIN"/>
    <property type="match status" value="1"/>
</dbReference>
<evidence type="ECO:0000313" key="4">
    <source>
        <dbReference type="EMBL" id="MCP9290678.1"/>
    </source>
</evidence>
<feature type="domain" description="D-isomer specific 2-hydroxyacid dehydrogenase NAD-binding" evidence="3">
    <location>
        <begin position="113"/>
        <end position="274"/>
    </location>
</feature>
<evidence type="ECO:0000313" key="5">
    <source>
        <dbReference type="Proteomes" id="UP001139125"/>
    </source>
</evidence>
<accession>A0A9X2L1N1</accession>
<dbReference type="GO" id="GO:0016491">
    <property type="term" value="F:oxidoreductase activity"/>
    <property type="evidence" value="ECO:0007669"/>
    <property type="project" value="UniProtKB-KW"/>
</dbReference>